<evidence type="ECO:0000313" key="9">
    <source>
        <dbReference type="Proteomes" id="UP000467700"/>
    </source>
</evidence>
<feature type="domain" description="Carbohydrate kinase PfkB" evidence="7">
    <location>
        <begin position="378"/>
        <end position="591"/>
    </location>
</feature>
<dbReference type="InterPro" id="IPR007342">
    <property type="entry name" value="PsuG"/>
</dbReference>
<dbReference type="InterPro" id="IPR022830">
    <property type="entry name" value="Indigdn_synthA-like"/>
</dbReference>
<dbReference type="AlphaFoldDB" id="A0A8S0XDJ5"/>
<dbReference type="PANTHER" id="PTHR42909:SF1">
    <property type="entry name" value="CARBOHYDRATE KINASE PFKB DOMAIN-CONTAINING PROTEIN"/>
    <property type="match status" value="1"/>
</dbReference>
<gene>
    <name evidence="8" type="ORF">AAE3_LOCUS885</name>
</gene>
<organism evidence="8 9">
    <name type="scientific">Cyclocybe aegerita</name>
    <name type="common">Black poplar mushroom</name>
    <name type="synonym">Agrocybe aegerita</name>
    <dbReference type="NCBI Taxonomy" id="1973307"/>
    <lineage>
        <taxon>Eukaryota</taxon>
        <taxon>Fungi</taxon>
        <taxon>Dikarya</taxon>
        <taxon>Basidiomycota</taxon>
        <taxon>Agaricomycotina</taxon>
        <taxon>Agaricomycetes</taxon>
        <taxon>Agaricomycetidae</taxon>
        <taxon>Agaricales</taxon>
        <taxon>Agaricineae</taxon>
        <taxon>Bolbitiaceae</taxon>
        <taxon>Cyclocybe</taxon>
    </lineage>
</organism>
<reference evidence="8 9" key="1">
    <citation type="submission" date="2020-01" db="EMBL/GenBank/DDBJ databases">
        <authorList>
            <person name="Gupta K D."/>
        </authorList>
    </citation>
    <scope>NUCLEOTIDE SEQUENCE [LARGE SCALE GENOMIC DNA]</scope>
</reference>
<sequence>MAVLRGLTPSVTGPFRRRLSSSAHSHALRLPNVPLDVHPEVEDALAHNIPVVALETALVTHGLPYPDSLQVPLALEEIVRSTGCIPATIGLIEGRVKIGLERHELGRLAHRQERPAKISRRDIAAAIASGRDGGTTCSATLVFSALAGIKVFATGGLGGVHRGGEKSLDISADLHELTRCPVGLVSAGVKSILDIGRTLEYLETLGVPVLPYGKSREFPAFFSRRSGYKVPWHVEDPQTAAKILYTQAQLGMQNGALIAVPIPEEYEKQGEKIQRIVERAIKESEENGMSKSGNDATPWLLDRIAKLSEGKSLASNIALLKNTALVGGQIAVEHQKLVNEGIYGPSEKTVARQSSGKPARPSSDSESKKARLTHPATANVVVVGSAAIDITAQELPNQNAALAVHSTAPGHVKVSLGGVGRNIAEASHRVMKSKYPELSSVLVSAIGNDVFGRILEDELVEFGMRTDGLIKVDAPSAVCNMVLDSKGTLVGGVADMGITTRMTAEAIIPEIQKHAPSIVVLDGNLPLDTIQALTAHCYDHTVKVLFEPTSTIKSTSILPAIAANLQKDPSRPPVDFCTPNLLELSRLFEAASSEPFSLMDHPVWWSVIDGLGLSSAFNNDIEQLARRQASDEKSGGSLAFLVQDGVIQQAVQLLPFFRHLVIKCGDLGVLVVMRIAPEDASSSEWAQERSNPLQRHVVVATKSGEIIVVQHFPSHHLDVITNVTGAGDSFVGTLLAALAKDLKQQD</sequence>
<name>A0A8S0XDJ5_CYCAE</name>
<dbReference type="GO" id="GO:0005737">
    <property type="term" value="C:cytoplasm"/>
    <property type="evidence" value="ECO:0007669"/>
    <property type="project" value="TreeGrafter"/>
</dbReference>
<keyword evidence="1" id="KW-0479">Metal-binding</keyword>
<evidence type="ECO:0000259" key="7">
    <source>
        <dbReference type="Pfam" id="PF00294"/>
    </source>
</evidence>
<keyword evidence="5" id="KW-0326">Glycosidase</keyword>
<evidence type="ECO:0000256" key="4">
    <source>
        <dbReference type="ARBA" id="ARBA00023239"/>
    </source>
</evidence>
<feature type="region of interest" description="Disordered" evidence="6">
    <location>
        <begin position="348"/>
        <end position="373"/>
    </location>
</feature>
<dbReference type="InterPro" id="IPR029056">
    <property type="entry name" value="Ribokinase-like"/>
</dbReference>
<dbReference type="EMBL" id="CACVBS010000002">
    <property type="protein sequence ID" value="CAA7258699.1"/>
    <property type="molecule type" value="Genomic_DNA"/>
</dbReference>
<dbReference type="Pfam" id="PF00294">
    <property type="entry name" value="PfkB"/>
    <property type="match status" value="1"/>
</dbReference>
<keyword evidence="2" id="KW-0378">Hydrolase</keyword>
<dbReference type="OrthoDB" id="198885at2759"/>
<dbReference type="GO" id="GO:0016798">
    <property type="term" value="F:hydrolase activity, acting on glycosyl bonds"/>
    <property type="evidence" value="ECO:0007669"/>
    <property type="project" value="UniProtKB-KW"/>
</dbReference>
<evidence type="ECO:0000256" key="2">
    <source>
        <dbReference type="ARBA" id="ARBA00022801"/>
    </source>
</evidence>
<accession>A0A8S0XDJ5</accession>
<dbReference type="HAMAP" id="MF_01876">
    <property type="entry name" value="PsiMP_glycosidase"/>
    <property type="match status" value="1"/>
</dbReference>
<dbReference type="SUPFAM" id="SSF53613">
    <property type="entry name" value="Ribokinase-like"/>
    <property type="match status" value="1"/>
</dbReference>
<dbReference type="InterPro" id="IPR011611">
    <property type="entry name" value="PfkB_dom"/>
</dbReference>
<keyword evidence="3" id="KW-0464">Manganese</keyword>
<evidence type="ECO:0000256" key="6">
    <source>
        <dbReference type="SAM" id="MobiDB-lite"/>
    </source>
</evidence>
<dbReference type="Gene3D" id="3.40.1190.20">
    <property type="match status" value="1"/>
</dbReference>
<proteinExistence type="inferred from homology"/>
<keyword evidence="4" id="KW-0456">Lyase</keyword>
<dbReference type="Proteomes" id="UP000467700">
    <property type="component" value="Unassembled WGS sequence"/>
</dbReference>
<dbReference type="GO" id="GO:0004730">
    <property type="term" value="F:pseudouridylate synthase activity"/>
    <property type="evidence" value="ECO:0007669"/>
    <property type="project" value="InterPro"/>
</dbReference>
<dbReference type="Pfam" id="PF04227">
    <property type="entry name" value="Indigoidine_A"/>
    <property type="match status" value="1"/>
</dbReference>
<protein>
    <recommendedName>
        <fullName evidence="7">Carbohydrate kinase PfkB domain-containing protein</fullName>
    </recommendedName>
</protein>
<dbReference type="Gene3D" id="3.40.1790.10">
    <property type="entry name" value="Indigoidine synthase domain"/>
    <property type="match status" value="1"/>
</dbReference>
<evidence type="ECO:0000256" key="3">
    <source>
        <dbReference type="ARBA" id="ARBA00023211"/>
    </source>
</evidence>
<dbReference type="SUPFAM" id="SSF110581">
    <property type="entry name" value="Indigoidine synthase A-like"/>
    <property type="match status" value="1"/>
</dbReference>
<evidence type="ECO:0000256" key="5">
    <source>
        <dbReference type="ARBA" id="ARBA00023295"/>
    </source>
</evidence>
<keyword evidence="9" id="KW-1185">Reference proteome</keyword>
<dbReference type="GO" id="GO:0046872">
    <property type="term" value="F:metal ion binding"/>
    <property type="evidence" value="ECO:0007669"/>
    <property type="project" value="UniProtKB-KW"/>
</dbReference>
<comment type="caution">
    <text evidence="8">The sequence shown here is derived from an EMBL/GenBank/DDBJ whole genome shotgun (WGS) entry which is preliminary data.</text>
</comment>
<evidence type="ECO:0000313" key="8">
    <source>
        <dbReference type="EMBL" id="CAA7258699.1"/>
    </source>
</evidence>
<evidence type="ECO:0000256" key="1">
    <source>
        <dbReference type="ARBA" id="ARBA00022723"/>
    </source>
</evidence>
<dbReference type="PANTHER" id="PTHR42909">
    <property type="entry name" value="ZGC:136858"/>
    <property type="match status" value="1"/>
</dbReference>